<feature type="chain" id="PRO_5043877767" evidence="2">
    <location>
        <begin position="19"/>
        <end position="280"/>
    </location>
</feature>
<evidence type="ECO:0000256" key="2">
    <source>
        <dbReference type="SAM" id="SignalP"/>
    </source>
</evidence>
<keyword evidence="4" id="KW-1185">Reference proteome</keyword>
<feature type="compositionally biased region" description="Acidic residues" evidence="1">
    <location>
        <begin position="100"/>
        <end position="109"/>
    </location>
</feature>
<evidence type="ECO:0000313" key="4">
    <source>
        <dbReference type="Proteomes" id="UP001373714"/>
    </source>
</evidence>
<accession>A0AAV9UAA5</accession>
<organism evidence="3 4">
    <name type="scientific">Orbilia blumenaviensis</name>
    <dbReference type="NCBI Taxonomy" id="1796055"/>
    <lineage>
        <taxon>Eukaryota</taxon>
        <taxon>Fungi</taxon>
        <taxon>Dikarya</taxon>
        <taxon>Ascomycota</taxon>
        <taxon>Pezizomycotina</taxon>
        <taxon>Orbiliomycetes</taxon>
        <taxon>Orbiliales</taxon>
        <taxon>Orbiliaceae</taxon>
        <taxon>Orbilia</taxon>
    </lineage>
</organism>
<keyword evidence="2" id="KW-0732">Signal</keyword>
<dbReference type="EMBL" id="JAVHNS010000012">
    <property type="protein sequence ID" value="KAK6338510.1"/>
    <property type="molecule type" value="Genomic_DNA"/>
</dbReference>
<dbReference type="Proteomes" id="UP001373714">
    <property type="component" value="Unassembled WGS sequence"/>
</dbReference>
<protein>
    <submittedName>
        <fullName evidence="3">Uncharacterized protein</fullName>
    </submittedName>
</protein>
<evidence type="ECO:0000256" key="1">
    <source>
        <dbReference type="SAM" id="MobiDB-lite"/>
    </source>
</evidence>
<dbReference type="AlphaFoldDB" id="A0AAV9UAA5"/>
<feature type="region of interest" description="Disordered" evidence="1">
    <location>
        <begin position="48"/>
        <end position="69"/>
    </location>
</feature>
<sequence>MRPTNLLLLSLSISSATASPSPIWNRLITSLSHYTNWVDSTNNAQSPLDLAPVSSNGEEAGQPQPGTLVTTHLPAVTTTIYAKTSTPLPLPPAWDVHYPEEDEDDDDESELKKRQECTNSGIQNSGCGNSGNYNTGNGNSGNYNCGNGNSGNYNGGDGQSGNGGDGACGNVVISQSVAYVYPAPSTVVVQVAPITSVVTLYQPQVYTTWVVYQQPPATTVIYQEPQVVRIVAQETYAPRGCAYWESLGYRCSAGGRVEVHKSLYIVGGVLFWGLVGVFMI</sequence>
<proteinExistence type="predicted"/>
<evidence type="ECO:0000313" key="3">
    <source>
        <dbReference type="EMBL" id="KAK6338510.1"/>
    </source>
</evidence>
<gene>
    <name evidence="3" type="ORF">TWF730_002573</name>
</gene>
<feature type="region of interest" description="Disordered" evidence="1">
    <location>
        <begin position="84"/>
        <end position="130"/>
    </location>
</feature>
<name>A0AAV9UAA5_9PEZI</name>
<reference evidence="3 4" key="1">
    <citation type="submission" date="2019-10" db="EMBL/GenBank/DDBJ databases">
        <authorList>
            <person name="Palmer J.M."/>
        </authorList>
    </citation>
    <scope>NUCLEOTIDE SEQUENCE [LARGE SCALE GENOMIC DNA]</scope>
    <source>
        <strain evidence="3 4">TWF730</strain>
    </source>
</reference>
<feature type="signal peptide" evidence="2">
    <location>
        <begin position="1"/>
        <end position="18"/>
    </location>
</feature>
<comment type="caution">
    <text evidence="3">The sequence shown here is derived from an EMBL/GenBank/DDBJ whole genome shotgun (WGS) entry which is preliminary data.</text>
</comment>